<feature type="transmembrane region" description="Helical" evidence="6">
    <location>
        <begin position="762"/>
        <end position="785"/>
    </location>
</feature>
<feature type="transmembrane region" description="Helical" evidence="6">
    <location>
        <begin position="299"/>
        <end position="320"/>
    </location>
</feature>
<protein>
    <submittedName>
        <fullName evidence="8">MMPL family transporter</fullName>
    </submittedName>
</protein>
<sequence>MRSPVPLLVGAAARRPRLVLALALLLAGLALAFAARNFVMTTDTAELISPDVPWRQQERAMEAAFPQLRDSMLIVIDGQTPELAESAAARLAERLDGDKAHFRLVRRPDGGDFFAREGLLFASSGDVQAAMTALIDAQPLLGPLAADPSIRGVASALSTVMDGVQSGATDLKRIDPAMLTLDRTLGGVLDGKPVPFSWYALVGGKGELTPPKRRLILAQPILDHGALMPGEAARDAVQGATRAERLDAAHGVDVRLTGEVPLADEEFATLNENIGAVGMLMTAAMLLTLWLATRSVRLVAAQVLTIVAGLVVTTALGLAAVGRLNLISVAFIPLFVGLGVDFGIQISVRFMAERAEGLGVAEALQAAATALGAPLLLAAGAVFLGFGAFLPTAYIGIAELGVISGIGMIVALLFSVTLLPAAIMLLGPPRPRAEVGFFALAPVDRFLERRRRAVLWTFAGSLALSIALLPWVGFDFNPLHLRDPNAPSMRALADLTRDPLRTPNTIDVLARHPGEAARLAERLRRLREVREVVTANSFVPPDQPAKLALISDAQTVLDLTLNPLDVAPPPTDAEMVAALQTTAAKLRTSAGQDAAAKKLADTFDRLARGTPRQRAEANAALAVPLAVMLDGVRASLQAEPVSRDTLPPELLRDYIAPNGLSRIQVFPSGNANDNRVLERFRAAVEKVTPAISGLPVATQAAASTVAHAFVQAGVIALVLVSLLLFAVLRDVREVAFTLAPVVLSIFLTLASCVVIGQPLNFANIIAFPLLLGVGVAFHIYFVMAWRAGARDLLQSSLARAVLFSAFATGSAFGSLWLSAHPGTASMGKILMISLIWTLVCALIFEPALLGPIPSGEKPRDR</sequence>
<dbReference type="PANTHER" id="PTHR33406:SF13">
    <property type="entry name" value="MEMBRANE PROTEIN YDFJ"/>
    <property type="match status" value="1"/>
</dbReference>
<dbReference type="Proteomes" id="UP001597115">
    <property type="component" value="Unassembled WGS sequence"/>
</dbReference>
<gene>
    <name evidence="8" type="ORF">ACFSCW_11965</name>
</gene>
<keyword evidence="3 6" id="KW-0812">Transmembrane</keyword>
<reference evidence="9" key="1">
    <citation type="journal article" date="2019" name="Int. J. Syst. Evol. Microbiol.">
        <title>The Global Catalogue of Microorganisms (GCM) 10K type strain sequencing project: providing services to taxonomists for standard genome sequencing and annotation.</title>
        <authorList>
            <consortium name="The Broad Institute Genomics Platform"/>
            <consortium name="The Broad Institute Genome Sequencing Center for Infectious Disease"/>
            <person name="Wu L."/>
            <person name="Ma J."/>
        </authorList>
    </citation>
    <scope>NUCLEOTIDE SEQUENCE [LARGE SCALE GENOMIC DNA]</scope>
    <source>
        <strain evidence="9">CGMCC 1.16275</strain>
    </source>
</reference>
<feature type="transmembrane region" description="Helical" evidence="6">
    <location>
        <begin position="375"/>
        <end position="397"/>
    </location>
</feature>
<evidence type="ECO:0000256" key="3">
    <source>
        <dbReference type="ARBA" id="ARBA00022692"/>
    </source>
</evidence>
<comment type="subcellular location">
    <subcellularLocation>
        <location evidence="1">Cell membrane</location>
        <topology evidence="1">Multi-pass membrane protein</topology>
    </subcellularLocation>
</comment>
<evidence type="ECO:0000256" key="5">
    <source>
        <dbReference type="ARBA" id="ARBA00023136"/>
    </source>
</evidence>
<dbReference type="NCBIfam" id="TIGR03480">
    <property type="entry name" value="HpnN"/>
    <property type="match status" value="1"/>
</dbReference>
<feature type="domain" description="Membrane transport protein MMPL" evidence="7">
    <location>
        <begin position="235"/>
        <end position="431"/>
    </location>
</feature>
<feature type="transmembrane region" description="Helical" evidence="6">
    <location>
        <begin position="735"/>
        <end position="756"/>
    </location>
</feature>
<dbReference type="InterPro" id="IPR004869">
    <property type="entry name" value="MMPL_dom"/>
</dbReference>
<evidence type="ECO:0000256" key="4">
    <source>
        <dbReference type="ARBA" id="ARBA00022989"/>
    </source>
</evidence>
<keyword evidence="2" id="KW-1003">Cell membrane</keyword>
<proteinExistence type="predicted"/>
<organism evidence="8 9">
    <name type="scientific">Sphingomonas tabacisoli</name>
    <dbReference type="NCBI Taxonomy" id="2249466"/>
    <lineage>
        <taxon>Bacteria</taxon>
        <taxon>Pseudomonadati</taxon>
        <taxon>Pseudomonadota</taxon>
        <taxon>Alphaproteobacteria</taxon>
        <taxon>Sphingomonadales</taxon>
        <taxon>Sphingomonadaceae</taxon>
        <taxon>Sphingomonas</taxon>
    </lineage>
</organism>
<evidence type="ECO:0000256" key="6">
    <source>
        <dbReference type="SAM" id="Phobius"/>
    </source>
</evidence>
<evidence type="ECO:0000259" key="7">
    <source>
        <dbReference type="Pfam" id="PF03176"/>
    </source>
</evidence>
<feature type="transmembrane region" description="Helical" evidence="6">
    <location>
        <begin position="326"/>
        <end position="344"/>
    </location>
</feature>
<dbReference type="EMBL" id="JBHUDY010000001">
    <property type="protein sequence ID" value="MFD1612516.1"/>
    <property type="molecule type" value="Genomic_DNA"/>
</dbReference>
<evidence type="ECO:0000313" key="8">
    <source>
        <dbReference type="EMBL" id="MFD1612516.1"/>
    </source>
</evidence>
<keyword evidence="9" id="KW-1185">Reference proteome</keyword>
<name>A0ABW4I4Z2_9SPHN</name>
<dbReference type="Gene3D" id="1.20.1640.10">
    <property type="entry name" value="Multidrug efflux transporter AcrB transmembrane domain"/>
    <property type="match status" value="2"/>
</dbReference>
<dbReference type="SUPFAM" id="SSF82866">
    <property type="entry name" value="Multidrug efflux transporter AcrB transmembrane domain"/>
    <property type="match status" value="2"/>
</dbReference>
<feature type="transmembrane region" description="Helical" evidence="6">
    <location>
        <begin position="797"/>
        <end position="817"/>
    </location>
</feature>
<comment type="caution">
    <text evidence="8">The sequence shown here is derived from an EMBL/GenBank/DDBJ whole genome shotgun (WGS) entry which is preliminary data.</text>
</comment>
<keyword evidence="4 6" id="KW-1133">Transmembrane helix</keyword>
<dbReference type="PANTHER" id="PTHR33406">
    <property type="entry name" value="MEMBRANE PROTEIN MJ1562-RELATED"/>
    <property type="match status" value="1"/>
</dbReference>
<dbReference type="InterPro" id="IPR017841">
    <property type="entry name" value="Hopanoid_biosynth_HpnN"/>
</dbReference>
<dbReference type="RefSeq" id="WP_380889460.1">
    <property type="nucleotide sequence ID" value="NZ_JBHUDY010000001.1"/>
</dbReference>
<dbReference type="Pfam" id="PF03176">
    <property type="entry name" value="MMPL"/>
    <property type="match status" value="1"/>
</dbReference>
<feature type="transmembrane region" description="Helical" evidence="6">
    <location>
        <begin position="453"/>
        <end position="474"/>
    </location>
</feature>
<keyword evidence="5 6" id="KW-0472">Membrane</keyword>
<evidence type="ECO:0000313" key="9">
    <source>
        <dbReference type="Proteomes" id="UP001597115"/>
    </source>
</evidence>
<dbReference type="InterPro" id="IPR050545">
    <property type="entry name" value="Mycobact_MmpL"/>
</dbReference>
<feature type="transmembrane region" description="Helical" evidence="6">
    <location>
        <begin position="708"/>
        <end position="728"/>
    </location>
</feature>
<evidence type="ECO:0000256" key="2">
    <source>
        <dbReference type="ARBA" id="ARBA00022475"/>
    </source>
</evidence>
<evidence type="ECO:0000256" key="1">
    <source>
        <dbReference type="ARBA" id="ARBA00004651"/>
    </source>
</evidence>
<accession>A0ABW4I4Z2</accession>
<feature type="transmembrane region" description="Helical" evidence="6">
    <location>
        <begin position="403"/>
        <end position="426"/>
    </location>
</feature>
<feature type="transmembrane region" description="Helical" evidence="6">
    <location>
        <begin position="274"/>
        <end position="292"/>
    </location>
</feature>
<feature type="transmembrane region" description="Helical" evidence="6">
    <location>
        <begin position="829"/>
        <end position="852"/>
    </location>
</feature>